<organism evidence="2 3">
    <name type="scientific">Hypsizygus marmoreus</name>
    <name type="common">White beech mushroom</name>
    <name type="synonym">Agaricus marmoreus</name>
    <dbReference type="NCBI Taxonomy" id="39966"/>
    <lineage>
        <taxon>Eukaryota</taxon>
        <taxon>Fungi</taxon>
        <taxon>Dikarya</taxon>
        <taxon>Basidiomycota</taxon>
        <taxon>Agaricomycotina</taxon>
        <taxon>Agaricomycetes</taxon>
        <taxon>Agaricomycetidae</taxon>
        <taxon>Agaricales</taxon>
        <taxon>Tricholomatineae</taxon>
        <taxon>Lyophyllaceae</taxon>
        <taxon>Hypsizygus</taxon>
    </lineage>
</organism>
<evidence type="ECO:0000313" key="2">
    <source>
        <dbReference type="EMBL" id="RDB24248.1"/>
    </source>
</evidence>
<protein>
    <submittedName>
        <fullName evidence="2">Uncharacterized protein</fullName>
    </submittedName>
</protein>
<comment type="caution">
    <text evidence="2">The sequence shown here is derived from an EMBL/GenBank/DDBJ whole genome shotgun (WGS) entry which is preliminary data.</text>
</comment>
<keyword evidence="3" id="KW-1185">Reference proteome</keyword>
<dbReference type="Proteomes" id="UP000076154">
    <property type="component" value="Unassembled WGS sequence"/>
</dbReference>
<sequence>MSQIHTLHRTGWLILLGFTLGVLYSKIISSYSPEDSGNFRGAQFPQEDGPSSHADRIGDAGDAGPTTSLDAADSGDDRTTAETVLSTSDAEDDSETPKLKYFSYPALASQASVLFAQDIAGANDGDADGHALTPVSVTPVSGLAAGGLVINVPTPAMVSDLVAPGAPRLGPVQLPILRPRRLPNVGPGDPLPGVQTDLPRSNPSGAGSTRPVNRMASSRLDTPGTSRPRVGPCVIPMSYPWDLDNQSDSYSSAPNRYTGSSTPGISKSFLYSQAGITIEQYTSDRFKITVACGNGNPDVGSLRDILKRHFPERGLISLKLNLFLMDSLDEICYGREVMERILIYASPMLRILYITVPDMGKFNSQLTARRLDNVAFPVLKSFTWSGHFEKTFFNPLLSLPTLPLHRLTTVKLNGILAIDELHRDLA</sequence>
<dbReference type="EMBL" id="LUEZ02000045">
    <property type="protein sequence ID" value="RDB24248.1"/>
    <property type="molecule type" value="Genomic_DNA"/>
</dbReference>
<name>A0A369JQZ3_HYPMA</name>
<gene>
    <name evidence="2" type="ORF">Hypma_008621</name>
</gene>
<proteinExistence type="predicted"/>
<feature type="region of interest" description="Disordered" evidence="1">
    <location>
        <begin position="35"/>
        <end position="96"/>
    </location>
</feature>
<accession>A0A369JQZ3</accession>
<dbReference type="InParanoid" id="A0A369JQZ3"/>
<feature type="compositionally biased region" description="Polar residues" evidence="1">
    <location>
        <begin position="198"/>
        <end position="225"/>
    </location>
</feature>
<evidence type="ECO:0000256" key="1">
    <source>
        <dbReference type="SAM" id="MobiDB-lite"/>
    </source>
</evidence>
<dbReference type="AlphaFoldDB" id="A0A369JQZ3"/>
<reference evidence="2" key="1">
    <citation type="submission" date="2018-04" db="EMBL/GenBank/DDBJ databases">
        <title>Whole genome sequencing of Hypsizygus marmoreus.</title>
        <authorList>
            <person name="Choi I.-G."/>
            <person name="Min B."/>
            <person name="Kim J.-G."/>
            <person name="Kim S."/>
            <person name="Oh Y.-L."/>
            <person name="Kong W.-S."/>
            <person name="Park H."/>
            <person name="Jeong J."/>
            <person name="Song E.-S."/>
        </authorList>
    </citation>
    <scope>NUCLEOTIDE SEQUENCE [LARGE SCALE GENOMIC DNA]</scope>
    <source>
        <strain evidence="2">51987-8</strain>
    </source>
</reference>
<evidence type="ECO:0000313" key="3">
    <source>
        <dbReference type="Proteomes" id="UP000076154"/>
    </source>
</evidence>
<feature type="region of interest" description="Disordered" evidence="1">
    <location>
        <begin position="181"/>
        <end position="231"/>
    </location>
</feature>